<sequence length="78" mass="8339">MVGAKLGTEQTILGMREPIAVACRVKIRLAGPFQGGCLHGARVHPVWSLQHGSCLLLKVNFRAISLPACCTAMPYHGV</sequence>
<dbReference type="Proteomes" id="UP001321473">
    <property type="component" value="Unassembled WGS sequence"/>
</dbReference>
<accession>A0AAQ4E5A5</accession>
<gene>
    <name evidence="1" type="ORF">V5799_013714</name>
</gene>
<comment type="caution">
    <text evidence="1">The sequence shown here is derived from an EMBL/GenBank/DDBJ whole genome shotgun (WGS) entry which is preliminary data.</text>
</comment>
<name>A0AAQ4E5A5_AMBAM</name>
<dbReference type="EMBL" id="JARKHS020022016">
    <property type="protein sequence ID" value="KAK8769822.1"/>
    <property type="molecule type" value="Genomic_DNA"/>
</dbReference>
<proteinExistence type="predicted"/>
<organism evidence="1 2">
    <name type="scientific">Amblyomma americanum</name>
    <name type="common">Lone star tick</name>
    <dbReference type="NCBI Taxonomy" id="6943"/>
    <lineage>
        <taxon>Eukaryota</taxon>
        <taxon>Metazoa</taxon>
        <taxon>Ecdysozoa</taxon>
        <taxon>Arthropoda</taxon>
        <taxon>Chelicerata</taxon>
        <taxon>Arachnida</taxon>
        <taxon>Acari</taxon>
        <taxon>Parasitiformes</taxon>
        <taxon>Ixodida</taxon>
        <taxon>Ixodoidea</taxon>
        <taxon>Ixodidae</taxon>
        <taxon>Amblyomminae</taxon>
        <taxon>Amblyomma</taxon>
    </lineage>
</organism>
<keyword evidence="2" id="KW-1185">Reference proteome</keyword>
<dbReference type="AlphaFoldDB" id="A0AAQ4E5A5"/>
<reference evidence="1 2" key="1">
    <citation type="journal article" date="2023" name="Arcadia Sci">
        <title>De novo assembly of a long-read Amblyomma americanum tick genome.</title>
        <authorList>
            <person name="Chou S."/>
            <person name="Poskanzer K.E."/>
            <person name="Rollins M."/>
            <person name="Thuy-Boun P.S."/>
        </authorList>
    </citation>
    <scope>NUCLEOTIDE SEQUENCE [LARGE SCALE GENOMIC DNA]</scope>
    <source>
        <strain evidence="1">F_SG_1</strain>
        <tissue evidence="1">Salivary glands</tissue>
    </source>
</reference>
<evidence type="ECO:0000313" key="2">
    <source>
        <dbReference type="Proteomes" id="UP001321473"/>
    </source>
</evidence>
<evidence type="ECO:0000313" key="1">
    <source>
        <dbReference type="EMBL" id="KAK8769822.1"/>
    </source>
</evidence>
<protein>
    <submittedName>
        <fullName evidence="1">Uncharacterized protein</fullName>
    </submittedName>
</protein>